<organism evidence="8 9">
    <name type="scientific">Ferrimonas pelagia</name>
    <dbReference type="NCBI Taxonomy" id="1177826"/>
    <lineage>
        <taxon>Bacteria</taxon>
        <taxon>Pseudomonadati</taxon>
        <taxon>Pseudomonadota</taxon>
        <taxon>Gammaproteobacteria</taxon>
        <taxon>Alteromonadales</taxon>
        <taxon>Ferrimonadaceae</taxon>
        <taxon>Ferrimonas</taxon>
    </lineage>
</organism>
<feature type="chain" id="PRO_5045434598" description="OmpA-like domain-containing protein" evidence="6">
    <location>
        <begin position="19"/>
        <end position="199"/>
    </location>
</feature>
<accession>A0ABP9FJG8</accession>
<name>A0ABP9FJG8_9GAMM</name>
<dbReference type="Pfam" id="PF00691">
    <property type="entry name" value="OmpA"/>
    <property type="match status" value="1"/>
</dbReference>
<dbReference type="PANTHER" id="PTHR30329:SF21">
    <property type="entry name" value="LIPOPROTEIN YIAD-RELATED"/>
    <property type="match status" value="1"/>
</dbReference>
<evidence type="ECO:0000313" key="8">
    <source>
        <dbReference type="EMBL" id="GAA4902398.1"/>
    </source>
</evidence>
<dbReference type="EMBL" id="BAABJZ010000106">
    <property type="protein sequence ID" value="GAA4902398.1"/>
    <property type="molecule type" value="Genomic_DNA"/>
</dbReference>
<proteinExistence type="predicted"/>
<evidence type="ECO:0000256" key="6">
    <source>
        <dbReference type="SAM" id="SignalP"/>
    </source>
</evidence>
<evidence type="ECO:0000256" key="1">
    <source>
        <dbReference type="ARBA" id="ARBA00004442"/>
    </source>
</evidence>
<protein>
    <recommendedName>
        <fullName evidence="7">OmpA-like domain-containing protein</fullName>
    </recommendedName>
</protein>
<dbReference type="Proteomes" id="UP001499988">
    <property type="component" value="Unassembled WGS sequence"/>
</dbReference>
<dbReference type="SUPFAM" id="SSF103088">
    <property type="entry name" value="OmpA-like"/>
    <property type="match status" value="1"/>
</dbReference>
<dbReference type="InterPro" id="IPR006664">
    <property type="entry name" value="OMP_bac"/>
</dbReference>
<sequence length="199" mass="21962">MKTLSICVLSLIPGLCLAQANHIQYCGQADGGGHEYVVRINTGSDVLPHQGQFMQIETTTSYQPTQALASAHARMAVSRDDCREYGEMDDAVHARVYFDFDRSQLTRSSITILNRVAEREHAQSSSLQLTGHTDAIGSPEYNQALGLRRSHSVNDHLVQQGINAERLTSDSKGMSQPIAPNNTEAGRSQNRRVEIIKKQ</sequence>
<evidence type="ECO:0000256" key="5">
    <source>
        <dbReference type="SAM" id="MobiDB-lite"/>
    </source>
</evidence>
<evidence type="ECO:0000259" key="7">
    <source>
        <dbReference type="PROSITE" id="PS51123"/>
    </source>
</evidence>
<dbReference type="PRINTS" id="PR01021">
    <property type="entry name" value="OMPADOMAIN"/>
</dbReference>
<keyword evidence="2 4" id="KW-0472">Membrane</keyword>
<reference evidence="9" key="1">
    <citation type="journal article" date="2019" name="Int. J. Syst. Evol. Microbiol.">
        <title>The Global Catalogue of Microorganisms (GCM) 10K type strain sequencing project: providing services to taxonomists for standard genome sequencing and annotation.</title>
        <authorList>
            <consortium name="The Broad Institute Genomics Platform"/>
            <consortium name="The Broad Institute Genome Sequencing Center for Infectious Disease"/>
            <person name="Wu L."/>
            <person name="Ma J."/>
        </authorList>
    </citation>
    <scope>NUCLEOTIDE SEQUENCE [LARGE SCALE GENOMIC DNA]</scope>
    <source>
        <strain evidence="9">JCM 18401</strain>
    </source>
</reference>
<dbReference type="Gene3D" id="3.30.1330.60">
    <property type="entry name" value="OmpA-like domain"/>
    <property type="match status" value="1"/>
</dbReference>
<feature type="domain" description="OmpA-like" evidence="7">
    <location>
        <begin position="85"/>
        <end position="199"/>
    </location>
</feature>
<dbReference type="InterPro" id="IPR006665">
    <property type="entry name" value="OmpA-like"/>
</dbReference>
<keyword evidence="6" id="KW-0732">Signal</keyword>
<dbReference type="InterPro" id="IPR050330">
    <property type="entry name" value="Bact_OuterMem_StrucFunc"/>
</dbReference>
<evidence type="ECO:0000313" key="9">
    <source>
        <dbReference type="Proteomes" id="UP001499988"/>
    </source>
</evidence>
<evidence type="ECO:0000256" key="4">
    <source>
        <dbReference type="PROSITE-ProRule" id="PRU00473"/>
    </source>
</evidence>
<dbReference type="InterPro" id="IPR036737">
    <property type="entry name" value="OmpA-like_sf"/>
</dbReference>
<evidence type="ECO:0000256" key="3">
    <source>
        <dbReference type="ARBA" id="ARBA00023237"/>
    </source>
</evidence>
<keyword evidence="3" id="KW-0998">Cell outer membrane</keyword>
<dbReference type="PROSITE" id="PS51123">
    <property type="entry name" value="OMPA_2"/>
    <property type="match status" value="1"/>
</dbReference>
<evidence type="ECO:0000256" key="2">
    <source>
        <dbReference type="ARBA" id="ARBA00023136"/>
    </source>
</evidence>
<comment type="subcellular location">
    <subcellularLocation>
        <location evidence="1">Cell outer membrane</location>
    </subcellularLocation>
</comment>
<dbReference type="CDD" id="cd07185">
    <property type="entry name" value="OmpA_C-like"/>
    <property type="match status" value="1"/>
</dbReference>
<feature type="compositionally biased region" description="Polar residues" evidence="5">
    <location>
        <begin position="170"/>
        <end position="188"/>
    </location>
</feature>
<comment type="caution">
    <text evidence="8">The sequence shown here is derived from an EMBL/GenBank/DDBJ whole genome shotgun (WGS) entry which is preliminary data.</text>
</comment>
<keyword evidence="9" id="KW-1185">Reference proteome</keyword>
<feature type="signal peptide" evidence="6">
    <location>
        <begin position="1"/>
        <end position="18"/>
    </location>
</feature>
<dbReference type="RefSeq" id="WP_345337347.1">
    <property type="nucleotide sequence ID" value="NZ_BAABJZ010000106.1"/>
</dbReference>
<feature type="region of interest" description="Disordered" evidence="5">
    <location>
        <begin position="165"/>
        <end position="199"/>
    </location>
</feature>
<dbReference type="PANTHER" id="PTHR30329">
    <property type="entry name" value="STATOR ELEMENT OF FLAGELLAR MOTOR COMPLEX"/>
    <property type="match status" value="1"/>
</dbReference>
<gene>
    <name evidence="8" type="ORF">GCM10023333_40580</name>
</gene>